<proteinExistence type="predicted"/>
<name>A0ABD6EJR4_9BILA</name>
<reference evidence="1 2" key="1">
    <citation type="submission" date="2024-08" db="EMBL/GenBank/DDBJ databases">
        <title>Gnathostoma spinigerum genome.</title>
        <authorList>
            <person name="Gonzalez-Bertolin B."/>
            <person name="Monzon S."/>
            <person name="Zaballos A."/>
            <person name="Jimenez P."/>
            <person name="Dekumyoy P."/>
            <person name="Varona S."/>
            <person name="Cuesta I."/>
            <person name="Sumanam S."/>
            <person name="Adisakwattana P."/>
            <person name="Gasser R.B."/>
            <person name="Hernandez-Gonzalez A."/>
            <person name="Young N.D."/>
            <person name="Perteguer M.J."/>
        </authorList>
    </citation>
    <scope>NUCLEOTIDE SEQUENCE [LARGE SCALE GENOMIC DNA]</scope>
    <source>
        <strain evidence="1">AL3</strain>
        <tissue evidence="1">Liver</tissue>
    </source>
</reference>
<protein>
    <submittedName>
        <fullName evidence="1">Uncharacterized protein</fullName>
    </submittedName>
</protein>
<dbReference type="AlphaFoldDB" id="A0ABD6EJR4"/>
<evidence type="ECO:0000313" key="2">
    <source>
        <dbReference type="Proteomes" id="UP001608902"/>
    </source>
</evidence>
<dbReference type="EMBL" id="JBGFUD010004648">
    <property type="protein sequence ID" value="MFH4979795.1"/>
    <property type="molecule type" value="Genomic_DNA"/>
</dbReference>
<gene>
    <name evidence="1" type="ORF">AB6A40_006504</name>
</gene>
<organism evidence="1 2">
    <name type="scientific">Gnathostoma spinigerum</name>
    <dbReference type="NCBI Taxonomy" id="75299"/>
    <lineage>
        <taxon>Eukaryota</taxon>
        <taxon>Metazoa</taxon>
        <taxon>Ecdysozoa</taxon>
        <taxon>Nematoda</taxon>
        <taxon>Chromadorea</taxon>
        <taxon>Rhabditida</taxon>
        <taxon>Spirurina</taxon>
        <taxon>Gnathostomatomorpha</taxon>
        <taxon>Gnathostomatoidea</taxon>
        <taxon>Gnathostomatidae</taxon>
        <taxon>Gnathostoma</taxon>
    </lineage>
</organism>
<accession>A0ABD6EJR4</accession>
<evidence type="ECO:0000313" key="1">
    <source>
        <dbReference type="EMBL" id="MFH4979795.1"/>
    </source>
</evidence>
<comment type="caution">
    <text evidence="1">The sequence shown here is derived from an EMBL/GenBank/DDBJ whole genome shotgun (WGS) entry which is preliminary data.</text>
</comment>
<dbReference type="Proteomes" id="UP001608902">
    <property type="component" value="Unassembled WGS sequence"/>
</dbReference>
<keyword evidence="2" id="KW-1185">Reference proteome</keyword>
<sequence length="109" mass="12802">MELWLDERYEFLRTYVTRSVKEAEKTNVADEMFAAQKRRLRSWIPLSDSIVLPVIRTLLVHPPQNPPHIFLVRTESARYLARPFHSSHLRNTLRNTPRYCPPPPSSPPP</sequence>